<accession>A0A061R977</accession>
<feature type="region of interest" description="Disordered" evidence="1">
    <location>
        <begin position="1"/>
        <end position="26"/>
    </location>
</feature>
<organism evidence="2">
    <name type="scientific">Tetraselmis sp. GSL018</name>
    <dbReference type="NCBI Taxonomy" id="582737"/>
    <lineage>
        <taxon>Eukaryota</taxon>
        <taxon>Viridiplantae</taxon>
        <taxon>Chlorophyta</taxon>
        <taxon>core chlorophytes</taxon>
        <taxon>Chlorodendrophyceae</taxon>
        <taxon>Chlorodendrales</taxon>
        <taxon>Chlorodendraceae</taxon>
        <taxon>Tetraselmis</taxon>
    </lineage>
</organism>
<dbReference type="EMBL" id="GBEZ01019204">
    <property type="protein sequence ID" value="JAC67324.1"/>
    <property type="molecule type" value="Transcribed_RNA"/>
</dbReference>
<evidence type="ECO:0000313" key="2">
    <source>
        <dbReference type="EMBL" id="JAC67324.1"/>
    </source>
</evidence>
<evidence type="ECO:0008006" key="3">
    <source>
        <dbReference type="Google" id="ProtNLM"/>
    </source>
</evidence>
<evidence type="ECO:0000256" key="1">
    <source>
        <dbReference type="SAM" id="MobiDB-lite"/>
    </source>
</evidence>
<dbReference type="AlphaFoldDB" id="A0A061R977"/>
<feature type="compositionally biased region" description="Basic and acidic residues" evidence="1">
    <location>
        <begin position="153"/>
        <end position="168"/>
    </location>
</feature>
<gene>
    <name evidence="2" type="ORF">TSPGSL018_11456</name>
</gene>
<feature type="region of interest" description="Disordered" evidence="1">
    <location>
        <begin position="134"/>
        <end position="168"/>
    </location>
</feature>
<reference evidence="2" key="1">
    <citation type="submission" date="2014-05" db="EMBL/GenBank/DDBJ databases">
        <title>The transcriptome of the halophilic microalga Tetraselmis sp. GSL018 isolated from the Great Salt Lake, Utah.</title>
        <authorList>
            <person name="Jinkerson R.E."/>
            <person name="D'Adamo S."/>
            <person name="Posewitz M.C."/>
        </authorList>
    </citation>
    <scope>NUCLEOTIDE SEQUENCE</scope>
    <source>
        <strain evidence="2">GSL018</strain>
    </source>
</reference>
<protein>
    <recommendedName>
        <fullName evidence="3">TLDc domain-containing protein</fullName>
    </recommendedName>
</protein>
<proteinExistence type="predicted"/>
<name>A0A061R977_9CHLO</name>
<feature type="compositionally biased region" description="Gly residues" evidence="1">
    <location>
        <begin position="139"/>
        <end position="149"/>
    </location>
</feature>
<sequence length="168" mass="18227">MPRIGGRTSRALTGTHGGRALRRRPHPEALLGFGGNAAERRLALDQTGDTVILRRAVRGDALQSGPLLPGVPAAEGYAPLRCRVLEWEVWGLGGPQALEEQSAAQEREQRFVEQRKQVDRAMFADDWESNPDSAIMGFAGVGGRGGGGAHITKHSERSEDGRKLREQL</sequence>